<dbReference type="InterPro" id="IPR051661">
    <property type="entry name" value="Actin_filament_regulator"/>
</dbReference>
<reference evidence="8" key="1">
    <citation type="journal article" date="2023" name="Mol. Phylogenet. Evol.">
        <title>Genome-scale phylogeny and comparative genomics of the fungal order Sordariales.</title>
        <authorList>
            <person name="Hensen N."/>
            <person name="Bonometti L."/>
            <person name="Westerberg I."/>
            <person name="Brannstrom I.O."/>
            <person name="Guillou S."/>
            <person name="Cros-Aarteil S."/>
            <person name="Calhoun S."/>
            <person name="Haridas S."/>
            <person name="Kuo A."/>
            <person name="Mondo S."/>
            <person name="Pangilinan J."/>
            <person name="Riley R."/>
            <person name="LaButti K."/>
            <person name="Andreopoulos B."/>
            <person name="Lipzen A."/>
            <person name="Chen C."/>
            <person name="Yan M."/>
            <person name="Daum C."/>
            <person name="Ng V."/>
            <person name="Clum A."/>
            <person name="Steindorff A."/>
            <person name="Ohm R.A."/>
            <person name="Martin F."/>
            <person name="Silar P."/>
            <person name="Natvig D.O."/>
            <person name="Lalanne C."/>
            <person name="Gautier V."/>
            <person name="Ament-Velasquez S.L."/>
            <person name="Kruys A."/>
            <person name="Hutchinson M.I."/>
            <person name="Powell A.J."/>
            <person name="Barry K."/>
            <person name="Miller A.N."/>
            <person name="Grigoriev I.V."/>
            <person name="Debuchy R."/>
            <person name="Gladieux P."/>
            <person name="Hiltunen Thoren M."/>
            <person name="Johannesson H."/>
        </authorList>
    </citation>
    <scope>NUCLEOTIDE SEQUENCE</scope>
    <source>
        <strain evidence="8">CBS 168.71</strain>
    </source>
</reference>
<feature type="compositionally biased region" description="Gly residues" evidence="4">
    <location>
        <begin position="1685"/>
        <end position="1701"/>
    </location>
</feature>
<feature type="compositionally biased region" description="Low complexity" evidence="4">
    <location>
        <begin position="1011"/>
        <end position="1020"/>
    </location>
</feature>
<evidence type="ECO:0000256" key="4">
    <source>
        <dbReference type="SAM" id="MobiDB-lite"/>
    </source>
</evidence>
<dbReference type="GO" id="GO:0051017">
    <property type="term" value="P:actin filament bundle assembly"/>
    <property type="evidence" value="ECO:0007669"/>
    <property type="project" value="TreeGrafter"/>
</dbReference>
<dbReference type="SMART" id="SM01140">
    <property type="entry name" value="Drf_GBD"/>
    <property type="match status" value="1"/>
</dbReference>
<dbReference type="InterPro" id="IPR015425">
    <property type="entry name" value="FH2_Formin"/>
</dbReference>
<dbReference type="InterPro" id="IPR014767">
    <property type="entry name" value="DAD_dom"/>
</dbReference>
<dbReference type="InterPro" id="IPR014768">
    <property type="entry name" value="GBD/FH3_dom"/>
</dbReference>
<dbReference type="PANTHER" id="PTHR47102:SF2">
    <property type="entry name" value="PROTEIN BNI1"/>
    <property type="match status" value="1"/>
</dbReference>
<feature type="compositionally biased region" description="Basic residues" evidence="4">
    <location>
        <begin position="1606"/>
        <end position="1618"/>
    </location>
</feature>
<feature type="compositionally biased region" description="Basic and acidic residues" evidence="4">
    <location>
        <begin position="1730"/>
        <end position="1750"/>
    </location>
</feature>
<feature type="domain" description="DAD" evidence="5">
    <location>
        <begin position="1579"/>
        <end position="1611"/>
    </location>
</feature>
<feature type="compositionally biased region" description="Polar residues" evidence="4">
    <location>
        <begin position="157"/>
        <end position="172"/>
    </location>
</feature>
<feature type="compositionally biased region" description="Pro residues" evidence="4">
    <location>
        <begin position="139"/>
        <end position="153"/>
    </location>
</feature>
<keyword evidence="9" id="KW-1185">Reference proteome</keyword>
<dbReference type="Pfam" id="PF06371">
    <property type="entry name" value="Drf_GBD"/>
    <property type="match status" value="1"/>
</dbReference>
<dbReference type="GO" id="GO:0051016">
    <property type="term" value="P:barbed-end actin filament capping"/>
    <property type="evidence" value="ECO:0007669"/>
    <property type="project" value="TreeGrafter"/>
</dbReference>
<dbReference type="Gene3D" id="1.20.58.2220">
    <property type="entry name" value="Formin, FH2 domain"/>
    <property type="match status" value="1"/>
</dbReference>
<dbReference type="GO" id="GO:0043332">
    <property type="term" value="C:mating projection tip"/>
    <property type="evidence" value="ECO:0007669"/>
    <property type="project" value="TreeGrafter"/>
</dbReference>
<dbReference type="GO" id="GO:0033554">
    <property type="term" value="P:cellular response to stress"/>
    <property type="evidence" value="ECO:0007669"/>
    <property type="project" value="UniProtKB-ARBA"/>
</dbReference>
<feature type="compositionally biased region" description="Basic and acidic residues" evidence="4">
    <location>
        <begin position="1294"/>
        <end position="1305"/>
    </location>
</feature>
<feature type="coiled-coil region" evidence="3">
    <location>
        <begin position="750"/>
        <end position="784"/>
    </location>
</feature>
<evidence type="ECO:0000256" key="1">
    <source>
        <dbReference type="ARBA" id="ARBA00023054"/>
    </source>
</evidence>
<dbReference type="SMART" id="SM01139">
    <property type="entry name" value="Drf_FH3"/>
    <property type="match status" value="1"/>
</dbReference>
<dbReference type="GO" id="GO:1903475">
    <property type="term" value="P:mitotic actomyosin contractile ring assembly"/>
    <property type="evidence" value="ECO:0007669"/>
    <property type="project" value="TreeGrafter"/>
</dbReference>
<feature type="compositionally biased region" description="Polar residues" evidence="4">
    <location>
        <begin position="1659"/>
        <end position="1671"/>
    </location>
</feature>
<dbReference type="PROSITE" id="PS51444">
    <property type="entry name" value="FH2"/>
    <property type="match status" value="1"/>
</dbReference>
<feature type="compositionally biased region" description="Low complexity" evidence="4">
    <location>
        <begin position="187"/>
        <end position="200"/>
    </location>
</feature>
<feature type="region of interest" description="Disordered" evidence="4">
    <location>
        <begin position="1545"/>
        <end position="1583"/>
    </location>
</feature>
<dbReference type="FunFam" id="1.10.238.150:FF:000003">
    <property type="entry name" value="Cytokinesis protein SepA"/>
    <property type="match status" value="1"/>
</dbReference>
<feature type="compositionally biased region" description="Polar residues" evidence="4">
    <location>
        <begin position="1132"/>
        <end position="1144"/>
    </location>
</feature>
<dbReference type="GO" id="GO:0000131">
    <property type="term" value="C:incipient cellular bud site"/>
    <property type="evidence" value="ECO:0007669"/>
    <property type="project" value="UniProtKB-ARBA"/>
</dbReference>
<dbReference type="Proteomes" id="UP001278766">
    <property type="component" value="Unassembled WGS sequence"/>
</dbReference>
<dbReference type="Pfam" id="PF02181">
    <property type="entry name" value="FH2"/>
    <property type="match status" value="1"/>
</dbReference>
<dbReference type="PROSITE" id="PS51231">
    <property type="entry name" value="DAD"/>
    <property type="match status" value="1"/>
</dbReference>
<evidence type="ECO:0000256" key="3">
    <source>
        <dbReference type="SAM" id="Coils"/>
    </source>
</evidence>
<dbReference type="GO" id="GO:0031267">
    <property type="term" value="F:small GTPase binding"/>
    <property type="evidence" value="ECO:0007669"/>
    <property type="project" value="InterPro"/>
</dbReference>
<dbReference type="InterPro" id="IPR011989">
    <property type="entry name" value="ARM-like"/>
</dbReference>
<feature type="compositionally biased region" description="Basic and acidic residues" evidence="4">
    <location>
        <begin position="23"/>
        <end position="39"/>
    </location>
</feature>
<feature type="region of interest" description="Disordered" evidence="4">
    <location>
        <begin position="1"/>
        <end position="75"/>
    </location>
</feature>
<feature type="compositionally biased region" description="Polar residues" evidence="4">
    <location>
        <begin position="1570"/>
        <end position="1583"/>
    </location>
</feature>
<feature type="region of interest" description="Disordered" evidence="4">
    <location>
        <begin position="123"/>
        <end position="209"/>
    </location>
</feature>
<accession>A0AAE0HJE3</accession>
<dbReference type="GO" id="GO:0015629">
    <property type="term" value="C:actin cytoskeleton"/>
    <property type="evidence" value="ECO:0007669"/>
    <property type="project" value="UniProtKB-ARBA"/>
</dbReference>
<dbReference type="Gene3D" id="1.25.10.10">
    <property type="entry name" value="Leucine-rich Repeat Variant"/>
    <property type="match status" value="1"/>
</dbReference>
<organism evidence="8 9">
    <name type="scientific">Chaetomium fimeti</name>
    <dbReference type="NCBI Taxonomy" id="1854472"/>
    <lineage>
        <taxon>Eukaryota</taxon>
        <taxon>Fungi</taxon>
        <taxon>Dikarya</taxon>
        <taxon>Ascomycota</taxon>
        <taxon>Pezizomycotina</taxon>
        <taxon>Sordariomycetes</taxon>
        <taxon>Sordariomycetidae</taxon>
        <taxon>Sordariales</taxon>
        <taxon>Chaetomiaceae</taxon>
        <taxon>Chaetomium</taxon>
    </lineage>
</organism>
<evidence type="ECO:0000256" key="2">
    <source>
        <dbReference type="ARBA" id="ARBA00037935"/>
    </source>
</evidence>
<reference evidence="8" key="2">
    <citation type="submission" date="2023-06" db="EMBL/GenBank/DDBJ databases">
        <authorList>
            <consortium name="Lawrence Berkeley National Laboratory"/>
            <person name="Haridas S."/>
            <person name="Hensen N."/>
            <person name="Bonometti L."/>
            <person name="Westerberg I."/>
            <person name="Brannstrom I.O."/>
            <person name="Guillou S."/>
            <person name="Cros-Aarteil S."/>
            <person name="Calhoun S."/>
            <person name="Kuo A."/>
            <person name="Mondo S."/>
            <person name="Pangilinan J."/>
            <person name="Riley R."/>
            <person name="Labutti K."/>
            <person name="Andreopoulos B."/>
            <person name="Lipzen A."/>
            <person name="Chen C."/>
            <person name="Yanf M."/>
            <person name="Daum C."/>
            <person name="Ng V."/>
            <person name="Clum A."/>
            <person name="Steindorff A."/>
            <person name="Ohm R."/>
            <person name="Martin F."/>
            <person name="Silar P."/>
            <person name="Natvig D."/>
            <person name="Lalanne C."/>
            <person name="Gautier V."/>
            <person name="Ament-Velasquez S.L."/>
            <person name="Kruys A."/>
            <person name="Hutchinson M.I."/>
            <person name="Powell A.J."/>
            <person name="Barry K."/>
            <person name="Miller A.N."/>
            <person name="Grigoriev I.V."/>
            <person name="Debuchy R."/>
            <person name="Gladieux P."/>
            <person name="Thoren M.H."/>
            <person name="Johannesson H."/>
        </authorList>
    </citation>
    <scope>NUCLEOTIDE SEQUENCE</scope>
    <source>
        <strain evidence="8">CBS 168.71</strain>
    </source>
</reference>
<protein>
    <submittedName>
        <fullName evidence="8">SepA/Bni1</fullName>
    </submittedName>
</protein>
<feature type="region of interest" description="Disordered" evidence="4">
    <location>
        <begin position="1639"/>
        <end position="1819"/>
    </location>
</feature>
<feature type="compositionally biased region" description="Polar residues" evidence="4">
    <location>
        <begin position="981"/>
        <end position="998"/>
    </location>
</feature>
<dbReference type="InterPro" id="IPR010473">
    <property type="entry name" value="GTPase-bd"/>
</dbReference>
<comment type="similarity">
    <text evidence="2">Belongs to the formin homology family. BNI1 subfamily.</text>
</comment>
<dbReference type="Pfam" id="PF06367">
    <property type="entry name" value="Drf_FH3"/>
    <property type="match status" value="1"/>
</dbReference>
<feature type="region of interest" description="Disordered" evidence="4">
    <location>
        <begin position="1595"/>
        <end position="1625"/>
    </location>
</feature>
<feature type="region of interest" description="Disordered" evidence="4">
    <location>
        <begin position="1282"/>
        <end position="1305"/>
    </location>
</feature>
<feature type="region of interest" description="Disordered" evidence="4">
    <location>
        <begin position="225"/>
        <end position="265"/>
    </location>
</feature>
<gene>
    <name evidence="8" type="ORF">B0H64DRAFT_440994</name>
</gene>
<dbReference type="GO" id="GO:0032991">
    <property type="term" value="C:protein-containing complex"/>
    <property type="evidence" value="ECO:0007669"/>
    <property type="project" value="UniProtKB-ARBA"/>
</dbReference>
<keyword evidence="1 3" id="KW-0175">Coiled coil</keyword>
<dbReference type="PROSITE" id="PS51232">
    <property type="entry name" value="GBD_FH3"/>
    <property type="match status" value="1"/>
</dbReference>
<dbReference type="EMBL" id="JAUEPN010000003">
    <property type="protein sequence ID" value="KAK3297536.1"/>
    <property type="molecule type" value="Genomic_DNA"/>
</dbReference>
<name>A0AAE0HJE3_9PEZI</name>
<dbReference type="FunFam" id="1.20.58.2220:FF:000006">
    <property type="entry name" value="Cytokinesis protein sepA"/>
    <property type="match status" value="1"/>
</dbReference>
<dbReference type="FunFam" id="6.10.30.50:FF:000001">
    <property type="entry name" value="Cytokinesis sepA protein"/>
    <property type="match status" value="1"/>
</dbReference>
<dbReference type="SMART" id="SM00498">
    <property type="entry name" value="FH2"/>
    <property type="match status" value="1"/>
</dbReference>
<dbReference type="GO" id="GO:0032153">
    <property type="term" value="C:cell division site"/>
    <property type="evidence" value="ECO:0007669"/>
    <property type="project" value="TreeGrafter"/>
</dbReference>
<dbReference type="SUPFAM" id="SSF48371">
    <property type="entry name" value="ARM repeat"/>
    <property type="match status" value="1"/>
</dbReference>
<dbReference type="GO" id="GO:0030010">
    <property type="term" value="P:establishment of cell polarity"/>
    <property type="evidence" value="ECO:0007669"/>
    <property type="project" value="UniProtKB-ARBA"/>
</dbReference>
<evidence type="ECO:0000259" key="6">
    <source>
        <dbReference type="PROSITE" id="PS51232"/>
    </source>
</evidence>
<dbReference type="InterPro" id="IPR016024">
    <property type="entry name" value="ARM-type_fold"/>
</dbReference>
<comment type="caution">
    <text evidence="8">The sequence shown here is derived from an EMBL/GenBank/DDBJ whole genome shotgun (WGS) entry which is preliminary data.</text>
</comment>
<feature type="compositionally biased region" description="Basic and acidic residues" evidence="4">
    <location>
        <begin position="1545"/>
        <end position="1560"/>
    </location>
</feature>
<dbReference type="FunFam" id="1.25.10.10:FF:000291">
    <property type="entry name" value="Cytokinesis protein sepA"/>
    <property type="match status" value="1"/>
</dbReference>
<evidence type="ECO:0000259" key="7">
    <source>
        <dbReference type="PROSITE" id="PS51444"/>
    </source>
</evidence>
<evidence type="ECO:0000313" key="8">
    <source>
        <dbReference type="EMBL" id="KAK3297536.1"/>
    </source>
</evidence>
<dbReference type="RefSeq" id="XP_062661050.1">
    <property type="nucleotide sequence ID" value="XM_062806533.1"/>
</dbReference>
<dbReference type="InterPro" id="IPR010472">
    <property type="entry name" value="FH3_dom"/>
</dbReference>
<proteinExistence type="inferred from homology"/>
<dbReference type="GO" id="GO:0005938">
    <property type="term" value="C:cell cortex"/>
    <property type="evidence" value="ECO:0007669"/>
    <property type="project" value="UniProtKB-ARBA"/>
</dbReference>
<feature type="region of interest" description="Disordered" evidence="4">
    <location>
        <begin position="967"/>
        <end position="1144"/>
    </location>
</feature>
<dbReference type="GeneID" id="87843481"/>
<dbReference type="GO" id="GO:0005934">
    <property type="term" value="C:cellular bud tip"/>
    <property type="evidence" value="ECO:0007669"/>
    <property type="project" value="UniProtKB-ARBA"/>
</dbReference>
<feature type="domain" description="FH2" evidence="7">
    <location>
        <begin position="1144"/>
        <end position="1565"/>
    </location>
</feature>
<dbReference type="InterPro" id="IPR042201">
    <property type="entry name" value="FH2_Formin_sf"/>
</dbReference>
<dbReference type="PANTHER" id="PTHR47102">
    <property type="entry name" value="PROTEIN BNI1"/>
    <property type="match status" value="1"/>
</dbReference>
<feature type="compositionally biased region" description="Low complexity" evidence="4">
    <location>
        <begin position="229"/>
        <end position="241"/>
    </location>
</feature>
<dbReference type="PRINTS" id="PR01217">
    <property type="entry name" value="PRICHEXTENSN"/>
</dbReference>
<evidence type="ECO:0000313" key="9">
    <source>
        <dbReference type="Proteomes" id="UP001278766"/>
    </source>
</evidence>
<dbReference type="GO" id="GO:0003779">
    <property type="term" value="F:actin binding"/>
    <property type="evidence" value="ECO:0007669"/>
    <property type="project" value="InterPro"/>
</dbReference>
<feature type="compositionally biased region" description="Low complexity" evidence="4">
    <location>
        <begin position="1797"/>
        <end position="1819"/>
    </location>
</feature>
<feature type="domain" description="GBD/FH3" evidence="6">
    <location>
        <begin position="264"/>
        <end position="690"/>
    </location>
</feature>
<dbReference type="SUPFAM" id="SSF101447">
    <property type="entry name" value="Formin homology 2 domain (FH2 domain)"/>
    <property type="match status" value="1"/>
</dbReference>
<evidence type="ECO:0000259" key="5">
    <source>
        <dbReference type="PROSITE" id="PS51231"/>
    </source>
</evidence>
<dbReference type="Gene3D" id="1.10.238.150">
    <property type="entry name" value="Formin, FH3 diaphanous domain"/>
    <property type="match status" value="1"/>
</dbReference>
<sequence>MSSYDKSRASSGKASSFFHRSRNKADKRNAAEEGRHLSADNDTGSVNSRHSRHQRDSSVISLDRPGSAGSGINTTAGIMTTIPYDAVTADRNSPVPVDYLHKSDQAASRREPLPHQLNKATSDFHQYPTFDPSSVRPTSPYPSSPYPSGPRPAPGTSNITMASTGRQAQYQQWGPARESNVPGSHNSRYSSYTTSGGRSSADTASIMSGNGTPYYNQTADRRSSKIALPSVSSQSSYLSPHSPRDNRLTKFPSGTQTSEGFYFPKPEDDNVIEQMFVALMQKRGWHNLPDQAKRQMIAYPPTKKWTLIYQDRLTEWQGEQKRRQTAKIGQYSNVDLTQMPDEEGSPEWYVRKVMENSLDSKGFGSLEVNLRTQQIGWVKRFIECQGQVALTNVLFKINRKTAMGPTLDSATGDKNLDREYDIAKCLKALMNNKFGADDALAHQPVLVALATSLISPRLTTRKLVSEVLTFLCHWSEGKGHLKVIEAMDVAKNQQGENGRFDAWMRLVEVTIDGRGKMGSLVGASEEVRSGGIGMENLLMEYVVATLILINMMIDAAEGDLQMRVHIRAQFTACGIKRMLHKMEGFQYELIDKQIERFRLNEAIDYEDMLEKENSSIKDNVEGEVRDLNDPVQIVDAIQQRLQGTKTQDYFISALQHLLLIRENDSEERLRMFQLVDSMLSYVAMDRRLPDMDLKQSLNFTVQSLLDKLHTDSEARQAFDEATETRQFAEAAMAERDELREKLAMGADGLVAKLQQQIDEQARFIDAQRRQTEGLKSELENLQTLRAKEAQRYELETRELYLMLRDAQDVAASNAAKGVKLGDEDPARMQGILDRDRLMERLQMQLERQKTVYKLEGKVWGDAVGPSDKLRALREEMDGYGDSGAGAPPRDFTNSMLGSVKRSTRIPRKPVGARGEPIEGVLEEIEDVAEDEEGVVYEKPRVVEFKRPVMDPKKAAGMFNELQGKVKRFDGSDSEDGDGVTTGPSHPSLESQSPLTPSDNEPPKIEVTDTTPTAPGPSAFGGPPPPPPPPPPPHGLIPGAPPPATGFTGPPPPPPPPMPGQIPGAPLPPGFTGPPPPPPPPMPGQIPGAPLPPGFTGPPPPPPPPPPPGGKGMPPPPPPPMPGAGAMSGHFLSRQNNLTPTTSLGLSVVRPKKKLKALHWEKVDSPLTTHWAAHTPSAEEREEKYLELSRKGILDEVEKLFMAKEIKRIGAGASKKDDKKQIISNDLRKSYEIALAKFSQFSVERVVQMIIHCDNEVLDNVVVMDFLQKDDLCNIPDNTSKQLAPYSKDWTGPEANKENREQDPAELTRQDQIYLQTAFELHHYWKSRMRALSLTRSFEPEYDEITEKMRQIVNVSESLRDSVSLMNVLGLILDIGNYMNDANKQARGFKLSSLARLAMVKDDKNQSTLADLVERIVRNQYPEWENFTDDISGVMTAQKINIEQVQADAKKYIDNINNVQKALDSGSLSDPKKFHPQDRVAQVVGRCMKDARRKAEQMQVYLEEMVRTYNDIMTFYGEDPADENARRDFFAKLAYFISEWRKSYDKNSQLEEQRRKNEASMKRKNALKAAQASTESSLASPTSTGAMDSLLEKLRAAAPQARDQRDRRRRARLKDRHQVRVASGGQVPDIAQLAALDASLPPIQSPGSEATGPVNDDDLTNTPGSDLLSPTTGHPADGSSSAAGTTAGGGGGSGGNGNGNGVGEEDDVAQRAALLLQGMRSGADGGDDPADAEKRENLRRSRRQTADEERKMRRRRRELAQSSASNGDGASLSREGSVVDGHGGRGDEEVPPTPGLDEMAAAAAAAGVEVEVEGQGVNGG</sequence>
<feature type="compositionally biased region" description="Pro residues" evidence="4">
    <location>
        <begin position="1021"/>
        <end position="1121"/>
    </location>
</feature>
<dbReference type="Gene3D" id="6.10.30.50">
    <property type="match status" value="1"/>
</dbReference>